<dbReference type="InterPro" id="IPR036249">
    <property type="entry name" value="Thioredoxin-like_sf"/>
</dbReference>
<dbReference type="Gene3D" id="3.40.30.10">
    <property type="entry name" value="Glutaredoxin"/>
    <property type="match status" value="1"/>
</dbReference>
<reference evidence="2 3" key="1">
    <citation type="journal article" date="2024" name="Commun. Biol.">
        <title>Comparative genomic analysis of thermophilic fungi reveals convergent evolutionary adaptations and gene losses.</title>
        <authorList>
            <person name="Steindorff A.S."/>
            <person name="Aguilar-Pontes M.V."/>
            <person name="Robinson A.J."/>
            <person name="Andreopoulos B."/>
            <person name="LaButti K."/>
            <person name="Kuo A."/>
            <person name="Mondo S."/>
            <person name="Riley R."/>
            <person name="Otillar R."/>
            <person name="Haridas S."/>
            <person name="Lipzen A."/>
            <person name="Grimwood J."/>
            <person name="Schmutz J."/>
            <person name="Clum A."/>
            <person name="Reid I.D."/>
            <person name="Moisan M.C."/>
            <person name="Butler G."/>
            <person name="Nguyen T.T.M."/>
            <person name="Dewar K."/>
            <person name="Conant G."/>
            <person name="Drula E."/>
            <person name="Henrissat B."/>
            <person name="Hansel C."/>
            <person name="Singer S."/>
            <person name="Hutchinson M.I."/>
            <person name="de Vries R.P."/>
            <person name="Natvig D.O."/>
            <person name="Powell A.J."/>
            <person name="Tsang A."/>
            <person name="Grigoriev I.V."/>
        </authorList>
    </citation>
    <scope>NUCLEOTIDE SEQUENCE [LARGE SCALE GENOMIC DNA]</scope>
    <source>
        <strain evidence="2 3">CBS 620.91</strain>
    </source>
</reference>
<name>A0ABR3VH84_HUMIN</name>
<keyword evidence="3" id="KW-1185">Reference proteome</keyword>
<evidence type="ECO:0000313" key="3">
    <source>
        <dbReference type="Proteomes" id="UP001583172"/>
    </source>
</evidence>
<protein>
    <recommendedName>
        <fullName evidence="1">GST N-terminal domain-containing protein</fullName>
    </recommendedName>
</protein>
<accession>A0ABR3VH84</accession>
<dbReference type="Pfam" id="PF13409">
    <property type="entry name" value="GST_N_2"/>
    <property type="match status" value="1"/>
</dbReference>
<gene>
    <name evidence="2" type="ORF">VTJ49DRAFT_7291</name>
</gene>
<dbReference type="InterPro" id="IPR004045">
    <property type="entry name" value="Glutathione_S-Trfase_N"/>
</dbReference>
<sequence length="297" mass="33189">MAVEQNTAEAEAEATPASRNRFNMSESAITFYDIILHPKAYPSAPNPWKTRYALNFAGVPYRTEWVPFLQVGPTRKALNVPPVRKHFHDGSDFPTLPVIKDPLSGEDVLVGDSFDIAVHLQRTYLSKNPDGPQLFPGSAGDDLGSVALTRAWNLFVDEAFQIGAILGGYWMEFDPETAEADKAEFVRRAPGKTSWEEFKIPIGSEARNSMLKTFESGLDSKLSPCYPDGEGPFMGGRTTPMYADFIVGGWLQFMRGCLPEWEDLRNMWSGGKWGRLFDALEEWTKVDGREGVVPSRR</sequence>
<organism evidence="2 3">
    <name type="scientific">Humicola insolens</name>
    <name type="common">Soft-rot fungus</name>
    <dbReference type="NCBI Taxonomy" id="85995"/>
    <lineage>
        <taxon>Eukaryota</taxon>
        <taxon>Fungi</taxon>
        <taxon>Dikarya</taxon>
        <taxon>Ascomycota</taxon>
        <taxon>Pezizomycotina</taxon>
        <taxon>Sordariomycetes</taxon>
        <taxon>Sordariomycetidae</taxon>
        <taxon>Sordariales</taxon>
        <taxon>Chaetomiaceae</taxon>
        <taxon>Mycothermus</taxon>
    </lineage>
</organism>
<proteinExistence type="predicted"/>
<dbReference type="Pfam" id="PF22041">
    <property type="entry name" value="GST_C_7"/>
    <property type="match status" value="1"/>
</dbReference>
<dbReference type="InterPro" id="IPR054416">
    <property type="entry name" value="GST_UstS-like_C"/>
</dbReference>
<comment type="caution">
    <text evidence="2">The sequence shown here is derived from an EMBL/GenBank/DDBJ whole genome shotgun (WGS) entry which is preliminary data.</text>
</comment>
<feature type="domain" description="GST N-terminal" evidence="1">
    <location>
        <begin position="34"/>
        <end position="128"/>
    </location>
</feature>
<dbReference type="EMBL" id="JAZGSY010000082">
    <property type="protein sequence ID" value="KAL1841223.1"/>
    <property type="molecule type" value="Genomic_DNA"/>
</dbReference>
<dbReference type="PROSITE" id="PS50404">
    <property type="entry name" value="GST_NTER"/>
    <property type="match status" value="1"/>
</dbReference>
<evidence type="ECO:0000313" key="2">
    <source>
        <dbReference type="EMBL" id="KAL1841223.1"/>
    </source>
</evidence>
<evidence type="ECO:0000259" key="1">
    <source>
        <dbReference type="PROSITE" id="PS50404"/>
    </source>
</evidence>
<dbReference type="Gene3D" id="1.20.1050.10">
    <property type="match status" value="1"/>
</dbReference>
<dbReference type="Proteomes" id="UP001583172">
    <property type="component" value="Unassembled WGS sequence"/>
</dbReference>
<dbReference type="SUPFAM" id="SSF52833">
    <property type="entry name" value="Thioredoxin-like"/>
    <property type="match status" value="1"/>
</dbReference>